<sequence length="307" mass="33982">MWRQELRWMRHVVRAPDHELRLDRWLRLQIPSLPQSFLQYQLRKHRIRLQSAADTPPVKATQPLWYSLRTGSVVAINARLFQSKFQSTTRETDTDPAPRATRARQCLLPPQSRASHFAICHDGRDAFYAAMNHFNRSAPDAEEQHNMATSSSLLLSSPIASTRGDDRSQAAVTTFAADDVSKFTGQPFSSSSSRNLKAVVDNEAFARPQFSDADLATVCLPIVCNPTSSSSATPSPTCVSAVFARDDAGPSGEPSWTLQELQDYLGMLELLQGVCSDAEDAEGDMWLSADCLGQMERLLTSLLPQGV</sequence>
<proteinExistence type="predicted"/>
<dbReference type="EMBL" id="CANTFL010000470">
    <property type="protein sequence ID" value="CAI5723071.1"/>
    <property type="molecule type" value="Genomic_DNA"/>
</dbReference>
<reference evidence="1" key="1">
    <citation type="submission" date="2022-12" db="EMBL/GenBank/DDBJ databases">
        <authorList>
            <person name="Webb A."/>
        </authorList>
    </citation>
    <scope>NUCLEOTIDE SEQUENCE</scope>
    <source>
        <strain evidence="1">Hp1</strain>
    </source>
</reference>
<dbReference type="AlphaFoldDB" id="A0AAV0TMB2"/>
<organism evidence="1 2">
    <name type="scientific">Hyaloperonospora brassicae</name>
    <name type="common">Brassica downy mildew</name>
    <name type="synonym">Peronospora brassicae</name>
    <dbReference type="NCBI Taxonomy" id="162125"/>
    <lineage>
        <taxon>Eukaryota</taxon>
        <taxon>Sar</taxon>
        <taxon>Stramenopiles</taxon>
        <taxon>Oomycota</taxon>
        <taxon>Peronosporomycetes</taxon>
        <taxon>Peronosporales</taxon>
        <taxon>Peronosporaceae</taxon>
        <taxon>Hyaloperonospora</taxon>
    </lineage>
</organism>
<name>A0AAV0TMB2_HYABA</name>
<keyword evidence="2" id="KW-1185">Reference proteome</keyword>
<dbReference type="Proteomes" id="UP001162031">
    <property type="component" value="Unassembled WGS sequence"/>
</dbReference>
<accession>A0AAV0TMB2</accession>
<evidence type="ECO:0000313" key="1">
    <source>
        <dbReference type="EMBL" id="CAI5723071.1"/>
    </source>
</evidence>
<comment type="caution">
    <text evidence="1">The sequence shown here is derived from an EMBL/GenBank/DDBJ whole genome shotgun (WGS) entry which is preliminary data.</text>
</comment>
<gene>
    <name evidence="1" type="ORF">HBR001_LOCUS3024</name>
</gene>
<protein>
    <submittedName>
        <fullName evidence="1">Uncharacterized protein</fullName>
    </submittedName>
</protein>
<evidence type="ECO:0000313" key="2">
    <source>
        <dbReference type="Proteomes" id="UP001162031"/>
    </source>
</evidence>